<dbReference type="InterPro" id="IPR045179">
    <property type="entry name" value="YgfZ/GcvT"/>
</dbReference>
<protein>
    <submittedName>
        <fullName evidence="2">tRNA-modifying protein YgfZ</fullName>
    </submittedName>
</protein>
<dbReference type="RefSeq" id="WP_382410717.1">
    <property type="nucleotide sequence ID" value="NZ_JBHSGU010000029.1"/>
</dbReference>
<dbReference type="Gene3D" id="3.30.70.1400">
    <property type="entry name" value="Aminomethyltransferase beta-barrel domains"/>
    <property type="match status" value="1"/>
</dbReference>
<dbReference type="Pfam" id="PF21130">
    <property type="entry name" value="YgfZ_barrel"/>
    <property type="match status" value="1"/>
</dbReference>
<dbReference type="NCBIfam" id="NF007110">
    <property type="entry name" value="PRK09559.1"/>
    <property type="match status" value="1"/>
</dbReference>
<dbReference type="InterPro" id="IPR048451">
    <property type="entry name" value="YgfZ_barrel"/>
</dbReference>
<dbReference type="Proteomes" id="UP001595897">
    <property type="component" value="Unassembled WGS sequence"/>
</dbReference>
<dbReference type="Gene3D" id="2.40.30.160">
    <property type="match status" value="1"/>
</dbReference>
<evidence type="ECO:0000313" key="3">
    <source>
        <dbReference type="Proteomes" id="UP001595897"/>
    </source>
</evidence>
<reference evidence="3" key="1">
    <citation type="journal article" date="2019" name="Int. J. Syst. Evol. Microbiol.">
        <title>The Global Catalogue of Microorganisms (GCM) 10K type strain sequencing project: providing services to taxonomists for standard genome sequencing and annotation.</title>
        <authorList>
            <consortium name="The Broad Institute Genomics Platform"/>
            <consortium name="The Broad Institute Genome Sequencing Center for Infectious Disease"/>
            <person name="Wu L."/>
            <person name="Ma J."/>
        </authorList>
    </citation>
    <scope>NUCLEOTIDE SEQUENCE [LARGE SCALE GENOMIC DNA]</scope>
    <source>
        <strain evidence="3">KACC 12507</strain>
    </source>
</reference>
<organism evidence="2 3">
    <name type="scientific">Glaciecola siphonariae</name>
    <dbReference type="NCBI Taxonomy" id="521012"/>
    <lineage>
        <taxon>Bacteria</taxon>
        <taxon>Pseudomonadati</taxon>
        <taxon>Pseudomonadota</taxon>
        <taxon>Gammaproteobacteria</taxon>
        <taxon>Alteromonadales</taxon>
        <taxon>Alteromonadaceae</taxon>
        <taxon>Glaciecola</taxon>
    </lineage>
</organism>
<name>A0ABV9M2D0_9ALTE</name>
<evidence type="ECO:0000313" key="2">
    <source>
        <dbReference type="EMBL" id="MFC4701853.1"/>
    </source>
</evidence>
<keyword evidence="3" id="KW-1185">Reference proteome</keyword>
<dbReference type="PANTHER" id="PTHR22602">
    <property type="entry name" value="TRANSFERASE CAF17, MITOCHONDRIAL-RELATED"/>
    <property type="match status" value="1"/>
</dbReference>
<dbReference type="PANTHER" id="PTHR22602:SF0">
    <property type="entry name" value="TRANSFERASE CAF17, MITOCHONDRIAL-RELATED"/>
    <property type="match status" value="1"/>
</dbReference>
<dbReference type="Gene3D" id="3.30.70.1630">
    <property type="match status" value="1"/>
</dbReference>
<evidence type="ECO:0000259" key="1">
    <source>
        <dbReference type="Pfam" id="PF21130"/>
    </source>
</evidence>
<dbReference type="NCBIfam" id="TIGR03317">
    <property type="entry name" value="ygfZ_signature"/>
    <property type="match status" value="1"/>
</dbReference>
<accession>A0ABV9M2D0</accession>
<comment type="caution">
    <text evidence="2">The sequence shown here is derived from an EMBL/GenBank/DDBJ whole genome shotgun (WGS) entry which is preliminary data.</text>
</comment>
<gene>
    <name evidence="2" type="primary">ygfZ</name>
    <name evidence="2" type="ORF">ACFO4O_17015</name>
</gene>
<dbReference type="EMBL" id="JBHSGU010000029">
    <property type="protein sequence ID" value="MFC4701853.1"/>
    <property type="molecule type" value="Genomic_DNA"/>
</dbReference>
<sequence length="327" mass="36266">MKSFLVALEHLSVINIAGQQCKEYLHGQITIDTKHFDAHTARFGAHCDFKGKMWANFIVSEYNDSFHLLMPKSAVAESLTQFKKYGVFSKVDIAQLEQDWSVFGGAGAELKSDLQALFPNLASDHLSHVANEFGQVITFNDTSERYLIGLKPDGAQRLKDLSASYRSASTKEDIMLWHKLEILAGIGFIEGATVGEFVPQMFNLQALNGIDFNKGCYMGQEVVARTKFLGKNKRALYILQAINTKDSVETQSETDKHAMNISASDILEKPVGENWRKAGTVINSAAPKGEATLLLAVLPNDTEVDDVLRLKTSLSEFRVMPLPYALE</sequence>
<dbReference type="SUPFAM" id="SSF103025">
    <property type="entry name" value="Folate-binding domain"/>
    <property type="match status" value="1"/>
</dbReference>
<proteinExistence type="predicted"/>
<dbReference type="InterPro" id="IPR029043">
    <property type="entry name" value="GcvT/YgfZ_C"/>
</dbReference>
<dbReference type="SUPFAM" id="SSF101790">
    <property type="entry name" value="Aminomethyltransferase beta-barrel domain"/>
    <property type="match status" value="1"/>
</dbReference>
<dbReference type="InterPro" id="IPR017703">
    <property type="entry name" value="YgfZ/GCV_T_CS"/>
</dbReference>
<feature type="domain" description="tRNA-modifying protein YgfZ-like beta-barrel" evidence="1">
    <location>
        <begin position="262"/>
        <end position="311"/>
    </location>
</feature>